<dbReference type="InterPro" id="IPR041588">
    <property type="entry name" value="Integrase_H2C2"/>
</dbReference>
<evidence type="ECO:0000256" key="7">
    <source>
        <dbReference type="ARBA" id="ARBA00022918"/>
    </source>
</evidence>
<dbReference type="Pfam" id="PF13456">
    <property type="entry name" value="RVT_3"/>
    <property type="match status" value="1"/>
</dbReference>
<dbReference type="InterPro" id="IPR012337">
    <property type="entry name" value="RNaseH-like_sf"/>
</dbReference>
<feature type="compositionally biased region" description="Basic and acidic residues" evidence="9">
    <location>
        <begin position="35"/>
        <end position="52"/>
    </location>
</feature>
<proteinExistence type="predicted"/>
<keyword evidence="5" id="KW-0255">Endonuclease</keyword>
<dbReference type="InterPro" id="IPR005162">
    <property type="entry name" value="Retrotrans_gag_dom"/>
</dbReference>
<dbReference type="Pfam" id="PF17917">
    <property type="entry name" value="RT_RNaseH"/>
    <property type="match status" value="1"/>
</dbReference>
<keyword evidence="8" id="KW-0233">DNA recombination</keyword>
<sequence length="1557" mass="175081">MNTRSRARNGNGGGGDLDGVSEHVPQGKVQQPFGLRREEENRRPEGQEEQERVLPPPIQLTPEALRQMIEDASARAASRAVAQYVAEHVVPPLPPRHRGRGGEQTFPTGRGAASPTPKGSTPGRGQISEEGSSCGKAGKHWRDGRRTGIPLAVAPHRRSPFATHILAEAIQPGIKIPNISEYDGTKDPQDHLDRFLAKADLLDLSDAAYCKIFRTTLAGKAMAWFNQLPIGTIDSFEQLSQRFLHHFAINKRYPKTASYLFTVIQREHESLQDYVQRFSKAVLEVPHVNPELLASIMQQNLCRGRFCESIAGKPPTTLDELLVRAEKYIRIEETFDVITITPSKRRAEDEGRSRRPSSDSQRDRERGPALDTTRYTPLNAPHAEILAVAERQYRGMLHLNDEIEKLIRRGYLKEYVDRNNRPREENSKPPQERRERETRGNQPNQDNPPTAGVIGVISDGPAGGDSARARKAALRAARNNAHELSGLEVIMSEELQEKQEIVFGSQDLEKDVVTNNDAVVISVTIVNFWVKKVLVDSGSSADIIFYKAFSQMGINNAELTRVNTPLTSFSGSIVEPVGEVMLPISLGSYPKRVTKMVKFLVVDAPSAYNVILGRPSLNSFQAISSICHLKLKFPTPNGIGEEVGDRRQARECYANSSKKKSKDRPNEASSNGKAHAVLEAGAMGGERDPLIAKKRKVEERMGPAEEVKTVELTQQPDIRAVKIGTLLDSQLERTLLTFLQEKISAFAWDAVDMCGINPEIMVHRLSVDPSMRPVKQKKRVFGSERSRAIKEEVEKLLKINCIRPVQYPEWLANVVLVPKANDKWRMCVDFSDLNKACPKDSYPLHRIDALINSTSGCELTSFLDAFQGYNQIRLADEDQEKTSFVTDQEIFCYNVMPFGLKNTGATYQRLVNNMFREQISKNMEVYIDDMLVKSKRKEDHTQDLQACFGILQRFGMKLNPAKCTFGVHGGKFLGFMISQRGIEVNPEKINAILEMQPPRSIREVQRILDIPPIANKVQRRRTFVPVPSNLAGGSERRSHVRRSARSSTGLLCQQDASGGRGKIPPIEKLAFSLVVAARKLRHYFQSHPVIVLTNYTLKQVLVEPNISGRMVKWAVELSEHGIEYRPRPAIKAQALADFMVELTAEYEALLAGMKLAQVAGAKYLEACSDSQLVVNQVRGDSEAKGKRVAQYLDLIRTFCQTFKKFELKRVPRSDNERDDQLAKLASSLTTMKDRSIILLIQEHSEIEEVTKEVLVSTNKSCWKDAIEAYLTTGSLLLDKKEARAIRVRAARFTMIAGDLYKRGFSQPYLKCLDPERAEYVLREVHEGSCGNHSGGRSLAGKVLRQGYFWLSMQRDALDMVRRCRKCQEHANIMHVPAAPMQPIPNPCPFDQWGMDLIGKLPRATGQREYLIVAVDYFSKWVEAEPLSKISEKEVIKFVWRNIICRFGIPRAFVTDNGAQFQGKEFKRWCLELKIKQYFTSVGTPQSNGQTEVTNRTILQYLKARLDEAKGNWIDELPGVIWAYRTIARKSTGESPFNLIFGTEAVIPAEIGEETLRI</sequence>
<dbReference type="PANTHER" id="PTHR37984:SF5">
    <property type="entry name" value="PROTEIN NYNRIN-LIKE"/>
    <property type="match status" value="1"/>
</dbReference>
<dbReference type="CDD" id="cd01647">
    <property type="entry name" value="RT_LTR"/>
    <property type="match status" value="1"/>
</dbReference>
<dbReference type="Gene3D" id="3.30.70.270">
    <property type="match status" value="1"/>
</dbReference>
<dbReference type="Pfam" id="PF00078">
    <property type="entry name" value="RVT_1"/>
    <property type="match status" value="1"/>
</dbReference>
<feature type="region of interest" description="Disordered" evidence="9">
    <location>
        <begin position="1"/>
        <end position="59"/>
    </location>
</feature>
<dbReference type="PROSITE" id="PS50878">
    <property type="entry name" value="RT_POL"/>
    <property type="match status" value="1"/>
</dbReference>
<feature type="region of interest" description="Disordered" evidence="9">
    <location>
        <begin position="342"/>
        <end position="377"/>
    </location>
</feature>
<dbReference type="GO" id="GO:0006310">
    <property type="term" value="P:DNA recombination"/>
    <property type="evidence" value="ECO:0007669"/>
    <property type="project" value="UniProtKB-KW"/>
</dbReference>
<dbReference type="CDD" id="cd00303">
    <property type="entry name" value="retropepsin_like"/>
    <property type="match status" value="1"/>
</dbReference>
<evidence type="ECO:0000256" key="8">
    <source>
        <dbReference type="ARBA" id="ARBA00023172"/>
    </source>
</evidence>
<dbReference type="EC" id="2.7.7.49" evidence="1"/>
<dbReference type="Gene3D" id="1.10.340.70">
    <property type="match status" value="1"/>
</dbReference>
<evidence type="ECO:0000256" key="5">
    <source>
        <dbReference type="ARBA" id="ARBA00022759"/>
    </source>
</evidence>
<feature type="region of interest" description="Disordered" evidence="9">
    <location>
        <begin position="91"/>
        <end position="143"/>
    </location>
</feature>
<dbReference type="Gene3D" id="2.40.70.10">
    <property type="entry name" value="Acid Proteases"/>
    <property type="match status" value="1"/>
</dbReference>
<dbReference type="InterPro" id="IPR002156">
    <property type="entry name" value="RNaseH_domain"/>
</dbReference>
<dbReference type="InterPro" id="IPR036397">
    <property type="entry name" value="RNaseH_sf"/>
</dbReference>
<dbReference type="Gene3D" id="3.10.10.10">
    <property type="entry name" value="HIV Type 1 Reverse Transcriptase, subunit A, domain 1"/>
    <property type="match status" value="1"/>
</dbReference>
<name>A0AAW2WZQ4_9LAMI</name>
<dbReference type="InterPro" id="IPR050951">
    <property type="entry name" value="Retrovirus_Pol_polyprotein"/>
</dbReference>
<evidence type="ECO:0000256" key="9">
    <source>
        <dbReference type="SAM" id="MobiDB-lite"/>
    </source>
</evidence>
<reference evidence="12" key="2">
    <citation type="journal article" date="2024" name="Plant">
        <title>Genomic evolution and insights into agronomic trait innovations of Sesamum species.</title>
        <authorList>
            <person name="Miao H."/>
            <person name="Wang L."/>
            <person name="Qu L."/>
            <person name="Liu H."/>
            <person name="Sun Y."/>
            <person name="Le M."/>
            <person name="Wang Q."/>
            <person name="Wei S."/>
            <person name="Zheng Y."/>
            <person name="Lin W."/>
            <person name="Duan Y."/>
            <person name="Cao H."/>
            <person name="Xiong S."/>
            <person name="Wang X."/>
            <person name="Wei L."/>
            <person name="Li C."/>
            <person name="Ma Q."/>
            <person name="Ju M."/>
            <person name="Zhao R."/>
            <person name="Li G."/>
            <person name="Mu C."/>
            <person name="Tian Q."/>
            <person name="Mei H."/>
            <person name="Zhang T."/>
            <person name="Gao T."/>
            <person name="Zhang H."/>
        </authorList>
    </citation>
    <scope>NUCLEOTIDE SEQUENCE</scope>
    <source>
        <strain evidence="12">KEN1</strain>
    </source>
</reference>
<dbReference type="SUPFAM" id="SSF56672">
    <property type="entry name" value="DNA/RNA polymerases"/>
    <property type="match status" value="1"/>
</dbReference>
<dbReference type="GO" id="GO:0015074">
    <property type="term" value="P:DNA integration"/>
    <property type="evidence" value="ECO:0007669"/>
    <property type="project" value="InterPro"/>
</dbReference>
<keyword evidence="7" id="KW-0695">RNA-directed DNA polymerase</keyword>
<gene>
    <name evidence="12" type="ORF">Slati_1757500</name>
</gene>
<evidence type="ECO:0000313" key="12">
    <source>
        <dbReference type="EMBL" id="KAL0446296.1"/>
    </source>
</evidence>
<evidence type="ECO:0000256" key="3">
    <source>
        <dbReference type="ARBA" id="ARBA00022695"/>
    </source>
</evidence>
<evidence type="ECO:0000256" key="2">
    <source>
        <dbReference type="ARBA" id="ARBA00022679"/>
    </source>
</evidence>
<dbReference type="EMBL" id="JACGWN010000006">
    <property type="protein sequence ID" value="KAL0446296.1"/>
    <property type="molecule type" value="Genomic_DNA"/>
</dbReference>
<dbReference type="Pfam" id="PF00665">
    <property type="entry name" value="rve"/>
    <property type="match status" value="1"/>
</dbReference>
<dbReference type="GO" id="GO:0003964">
    <property type="term" value="F:RNA-directed DNA polymerase activity"/>
    <property type="evidence" value="ECO:0007669"/>
    <property type="project" value="UniProtKB-KW"/>
</dbReference>
<accession>A0AAW2WZQ4</accession>
<feature type="domain" description="Integrase catalytic" evidence="11">
    <location>
        <begin position="1378"/>
        <end position="1543"/>
    </location>
</feature>
<feature type="compositionally biased region" description="Basic and acidic residues" evidence="9">
    <location>
        <begin position="418"/>
        <end position="439"/>
    </location>
</feature>
<dbReference type="InterPro" id="IPR000477">
    <property type="entry name" value="RT_dom"/>
</dbReference>
<dbReference type="Pfam" id="PF17921">
    <property type="entry name" value="Integrase_H2C2"/>
    <property type="match status" value="1"/>
</dbReference>
<evidence type="ECO:0000256" key="4">
    <source>
        <dbReference type="ARBA" id="ARBA00022722"/>
    </source>
</evidence>
<dbReference type="Pfam" id="PF03732">
    <property type="entry name" value="Retrotrans_gag"/>
    <property type="match status" value="1"/>
</dbReference>
<reference evidence="12" key="1">
    <citation type="submission" date="2020-06" db="EMBL/GenBank/DDBJ databases">
        <authorList>
            <person name="Li T."/>
            <person name="Hu X."/>
            <person name="Zhang T."/>
            <person name="Song X."/>
            <person name="Zhang H."/>
            <person name="Dai N."/>
            <person name="Sheng W."/>
            <person name="Hou X."/>
            <person name="Wei L."/>
        </authorList>
    </citation>
    <scope>NUCLEOTIDE SEQUENCE</scope>
    <source>
        <strain evidence="12">KEN1</strain>
        <tissue evidence="12">Leaf</tissue>
    </source>
</reference>
<dbReference type="InterPro" id="IPR043502">
    <property type="entry name" value="DNA/RNA_pol_sf"/>
</dbReference>
<feature type="region of interest" description="Disordered" evidence="9">
    <location>
        <begin position="418"/>
        <end position="471"/>
    </location>
</feature>
<dbReference type="CDD" id="cd09279">
    <property type="entry name" value="RNase_HI_like"/>
    <property type="match status" value="1"/>
</dbReference>
<keyword evidence="6" id="KW-0378">Hydrolase</keyword>
<evidence type="ECO:0000259" key="10">
    <source>
        <dbReference type="PROSITE" id="PS50878"/>
    </source>
</evidence>
<feature type="domain" description="Reverse transcriptase" evidence="10">
    <location>
        <begin position="798"/>
        <end position="977"/>
    </location>
</feature>
<keyword evidence="4" id="KW-0540">Nuclease</keyword>
<feature type="compositionally biased region" description="Basic and acidic residues" evidence="9">
    <location>
        <begin position="345"/>
        <end position="368"/>
    </location>
</feature>
<evidence type="ECO:0000256" key="1">
    <source>
        <dbReference type="ARBA" id="ARBA00012493"/>
    </source>
</evidence>
<dbReference type="GO" id="GO:0004523">
    <property type="term" value="F:RNA-DNA hybrid ribonuclease activity"/>
    <property type="evidence" value="ECO:0007669"/>
    <property type="project" value="InterPro"/>
</dbReference>
<keyword evidence="2" id="KW-0808">Transferase</keyword>
<evidence type="ECO:0000256" key="6">
    <source>
        <dbReference type="ARBA" id="ARBA00022801"/>
    </source>
</evidence>
<dbReference type="SUPFAM" id="SSF53098">
    <property type="entry name" value="Ribonuclease H-like"/>
    <property type="match status" value="2"/>
</dbReference>
<feature type="region of interest" description="Disordered" evidence="9">
    <location>
        <begin position="1026"/>
        <end position="1060"/>
    </location>
</feature>
<comment type="caution">
    <text evidence="12">The sequence shown here is derived from an EMBL/GenBank/DDBJ whole genome shotgun (WGS) entry which is preliminary data.</text>
</comment>
<dbReference type="Gene3D" id="3.30.420.10">
    <property type="entry name" value="Ribonuclease H-like superfamily/Ribonuclease H"/>
    <property type="match status" value="2"/>
</dbReference>
<dbReference type="GO" id="GO:0003676">
    <property type="term" value="F:nucleic acid binding"/>
    <property type="evidence" value="ECO:0007669"/>
    <property type="project" value="InterPro"/>
</dbReference>
<keyword evidence="3" id="KW-0548">Nucleotidyltransferase</keyword>
<dbReference type="InterPro" id="IPR021109">
    <property type="entry name" value="Peptidase_aspartic_dom_sf"/>
</dbReference>
<dbReference type="PANTHER" id="PTHR37984">
    <property type="entry name" value="PROTEIN CBG26694"/>
    <property type="match status" value="1"/>
</dbReference>
<evidence type="ECO:0000259" key="11">
    <source>
        <dbReference type="PROSITE" id="PS50994"/>
    </source>
</evidence>
<dbReference type="InterPro" id="IPR001584">
    <property type="entry name" value="Integrase_cat-core"/>
</dbReference>
<dbReference type="InterPro" id="IPR041373">
    <property type="entry name" value="RT_RNaseH"/>
</dbReference>
<protein>
    <recommendedName>
        <fullName evidence="1">RNA-directed DNA polymerase</fullName>
        <ecNumber evidence="1">2.7.7.49</ecNumber>
    </recommendedName>
</protein>
<feature type="region of interest" description="Disordered" evidence="9">
    <location>
        <begin position="638"/>
        <end position="673"/>
    </location>
</feature>
<dbReference type="PROSITE" id="PS50994">
    <property type="entry name" value="INTEGRASE"/>
    <property type="match status" value="1"/>
</dbReference>
<organism evidence="12">
    <name type="scientific">Sesamum latifolium</name>
    <dbReference type="NCBI Taxonomy" id="2727402"/>
    <lineage>
        <taxon>Eukaryota</taxon>
        <taxon>Viridiplantae</taxon>
        <taxon>Streptophyta</taxon>
        <taxon>Embryophyta</taxon>
        <taxon>Tracheophyta</taxon>
        <taxon>Spermatophyta</taxon>
        <taxon>Magnoliopsida</taxon>
        <taxon>eudicotyledons</taxon>
        <taxon>Gunneridae</taxon>
        <taxon>Pentapetalae</taxon>
        <taxon>asterids</taxon>
        <taxon>lamiids</taxon>
        <taxon>Lamiales</taxon>
        <taxon>Pedaliaceae</taxon>
        <taxon>Sesamum</taxon>
    </lineage>
</organism>
<dbReference type="InterPro" id="IPR043128">
    <property type="entry name" value="Rev_trsase/Diguanyl_cyclase"/>
</dbReference>